<dbReference type="Proteomes" id="UP000291981">
    <property type="component" value="Unassembled WGS sequence"/>
</dbReference>
<reference evidence="1 2" key="1">
    <citation type="submission" date="2019-02" db="EMBL/GenBank/DDBJ databases">
        <title>Draft genome sequence of Muricauda sp. 176CP4-71.</title>
        <authorList>
            <person name="Park J.-S."/>
        </authorList>
    </citation>
    <scope>NUCLEOTIDE SEQUENCE [LARGE SCALE GENOMIC DNA]</scope>
    <source>
        <strain evidence="1 2">176CP4-71</strain>
    </source>
</reference>
<dbReference type="RefSeq" id="WP_130609086.1">
    <property type="nucleotide sequence ID" value="NZ_SGIU01000001.1"/>
</dbReference>
<organism evidence="1 2">
    <name type="scientific">Flagellimonas allohymeniacidonis</name>
    <dbReference type="NCBI Taxonomy" id="2517819"/>
    <lineage>
        <taxon>Bacteria</taxon>
        <taxon>Pseudomonadati</taxon>
        <taxon>Bacteroidota</taxon>
        <taxon>Flavobacteriia</taxon>
        <taxon>Flavobacteriales</taxon>
        <taxon>Flavobacteriaceae</taxon>
        <taxon>Flagellimonas</taxon>
    </lineage>
</organism>
<dbReference type="EMBL" id="SGIU01000001">
    <property type="protein sequence ID" value="TAI48654.1"/>
    <property type="molecule type" value="Genomic_DNA"/>
</dbReference>
<comment type="caution">
    <text evidence="1">The sequence shown here is derived from an EMBL/GenBank/DDBJ whole genome shotgun (WGS) entry which is preliminary data.</text>
</comment>
<name>A0A4Q8QFK6_9FLAO</name>
<dbReference type="InterPro" id="IPR008969">
    <property type="entry name" value="CarboxyPept-like_regulatory"/>
</dbReference>
<dbReference type="SUPFAM" id="SSF49464">
    <property type="entry name" value="Carboxypeptidase regulatory domain-like"/>
    <property type="match status" value="1"/>
</dbReference>
<keyword evidence="2" id="KW-1185">Reference proteome</keyword>
<dbReference type="OrthoDB" id="848221at2"/>
<keyword evidence="1" id="KW-0378">Hydrolase</keyword>
<dbReference type="Pfam" id="PF13715">
    <property type="entry name" value="CarbopepD_reg_2"/>
    <property type="match status" value="1"/>
</dbReference>
<sequence>MVEKILASLLLFGIPLFVSAQKDYKGKIVDAKTGNPVPYVNIGIVDRGIGTVSDEDGIFHLELTQEILNTEEEVLFSSLGYEPLKIPIPNLEYRYNDYPLINLQPSVVELQEVVVSNIDSEFVDQNVGYRNLGENIFGYWKENGALGGELATRIHVKKGLRKLNSLGFEIWSSTSDSVLLRINIYDIEGPFGAPKTNLNTSKKSIIYMVKKGQRFGRVDLNPYSIFVRNDFVASLELLEVYGGEELGLVLAASSYETDSFRKYASQDKWEKLPNSAMAFFLESSFMVPTKTAERINKRQEKKKKKLAMISGFVINRGRMLSDVVIINMRTKEQSKSNENGRYSIHAKEKDVLSFTLNGFETRYYRVSKKSTLNANLQLPPQ</sequence>
<dbReference type="GO" id="GO:0004180">
    <property type="term" value="F:carboxypeptidase activity"/>
    <property type="evidence" value="ECO:0007669"/>
    <property type="project" value="UniProtKB-KW"/>
</dbReference>
<protein>
    <submittedName>
        <fullName evidence="1">Carboxypeptidase-like regulatory domain-containing protein</fullName>
    </submittedName>
</protein>
<keyword evidence="1" id="KW-0645">Protease</keyword>
<accession>A0A4Q8QFK6</accession>
<evidence type="ECO:0000313" key="2">
    <source>
        <dbReference type="Proteomes" id="UP000291981"/>
    </source>
</evidence>
<evidence type="ECO:0000313" key="1">
    <source>
        <dbReference type="EMBL" id="TAI48654.1"/>
    </source>
</evidence>
<dbReference type="AlphaFoldDB" id="A0A4Q8QFK6"/>
<proteinExistence type="predicted"/>
<gene>
    <name evidence="1" type="ORF">EW142_02315</name>
</gene>
<keyword evidence="1" id="KW-0121">Carboxypeptidase</keyword>